<reference evidence="2 3" key="1">
    <citation type="submission" date="2019-02" db="EMBL/GenBank/DDBJ databases">
        <title>Genome sequencing of the rare red list fungi Dentipellis fragilis.</title>
        <authorList>
            <person name="Buettner E."/>
            <person name="Kellner H."/>
        </authorList>
    </citation>
    <scope>NUCLEOTIDE SEQUENCE [LARGE SCALE GENOMIC DNA]</scope>
    <source>
        <strain evidence="2 3">DSM 105465</strain>
    </source>
</reference>
<dbReference type="OrthoDB" id="3830579at2759"/>
<evidence type="ECO:0008006" key="4">
    <source>
        <dbReference type="Google" id="ProtNLM"/>
    </source>
</evidence>
<feature type="compositionally biased region" description="Low complexity" evidence="1">
    <location>
        <begin position="67"/>
        <end position="78"/>
    </location>
</feature>
<evidence type="ECO:0000313" key="2">
    <source>
        <dbReference type="EMBL" id="TFY72580.1"/>
    </source>
</evidence>
<dbReference type="EMBL" id="SEOQ01000011">
    <property type="protein sequence ID" value="TFY72580.1"/>
    <property type="molecule type" value="Genomic_DNA"/>
</dbReference>
<feature type="region of interest" description="Disordered" evidence="1">
    <location>
        <begin position="67"/>
        <end position="87"/>
    </location>
</feature>
<gene>
    <name evidence="2" type="ORF">EVG20_g446</name>
</gene>
<protein>
    <recommendedName>
        <fullName evidence="4">ABM domain-containing protein</fullName>
    </recommendedName>
</protein>
<dbReference type="STRING" id="205917.A0A4Y9ZEK2"/>
<accession>A0A4Y9ZEK2</accession>
<sequence length="242" mass="25593">MSTVGVIEAVFFTASDAYKKDPAGTFKRLVEILHDTPGQVGSDADLLTCTYAIASVTASTTASCTKRPTMLSSSSVRPSSPPPLPFDVPIHTDTDTDTAWTTYEAHQALINSPRYAELKEHFGNAIGGAMKMVHFKATGDVPAALGAGAPEVARFTVKPGVAIADATAIFEQIAAFKVPDIAGTVWGYTVEDEKEAVFVAGWSSVEAHQEALKASSPEAAAFVQKLLAALEVKMVHAKFGKY</sequence>
<dbReference type="AlphaFoldDB" id="A0A4Y9ZEK2"/>
<comment type="caution">
    <text evidence="2">The sequence shown here is derived from an EMBL/GenBank/DDBJ whole genome shotgun (WGS) entry which is preliminary data.</text>
</comment>
<evidence type="ECO:0000313" key="3">
    <source>
        <dbReference type="Proteomes" id="UP000298327"/>
    </source>
</evidence>
<name>A0A4Y9ZEK2_9AGAM</name>
<dbReference type="Proteomes" id="UP000298327">
    <property type="component" value="Unassembled WGS sequence"/>
</dbReference>
<dbReference type="Gene3D" id="3.30.70.100">
    <property type="match status" value="1"/>
</dbReference>
<keyword evidence="3" id="KW-1185">Reference proteome</keyword>
<organism evidence="2 3">
    <name type="scientific">Dentipellis fragilis</name>
    <dbReference type="NCBI Taxonomy" id="205917"/>
    <lineage>
        <taxon>Eukaryota</taxon>
        <taxon>Fungi</taxon>
        <taxon>Dikarya</taxon>
        <taxon>Basidiomycota</taxon>
        <taxon>Agaricomycotina</taxon>
        <taxon>Agaricomycetes</taxon>
        <taxon>Russulales</taxon>
        <taxon>Hericiaceae</taxon>
        <taxon>Dentipellis</taxon>
    </lineage>
</organism>
<proteinExistence type="predicted"/>
<evidence type="ECO:0000256" key="1">
    <source>
        <dbReference type="SAM" id="MobiDB-lite"/>
    </source>
</evidence>